<dbReference type="GeneID" id="81423700"/>
<dbReference type="EMBL" id="JAPQKN010000001">
    <property type="protein sequence ID" value="KAJ5176522.1"/>
    <property type="molecule type" value="Genomic_DNA"/>
</dbReference>
<accession>A0A9W9LV37</accession>
<sequence length="61" mass="6557">MWADSWIEGVRSGRQSIELEGGAGVAAVEELRVDEGIGRVVIARDEDGTVTFLMVLRSIGP</sequence>
<comment type="caution">
    <text evidence="1">The sequence shown here is derived from an EMBL/GenBank/DDBJ whole genome shotgun (WGS) entry which is preliminary data.</text>
</comment>
<dbReference type="Proteomes" id="UP001149163">
    <property type="component" value="Unassembled WGS sequence"/>
</dbReference>
<dbReference type="AlphaFoldDB" id="A0A9W9LV37"/>
<keyword evidence="2" id="KW-1185">Reference proteome</keyword>
<evidence type="ECO:0000313" key="1">
    <source>
        <dbReference type="EMBL" id="KAJ5176522.1"/>
    </source>
</evidence>
<reference evidence="1" key="2">
    <citation type="journal article" date="2023" name="IMA Fungus">
        <title>Comparative genomic study of the Penicillium genus elucidates a diverse pangenome and 15 lateral gene transfer events.</title>
        <authorList>
            <person name="Petersen C."/>
            <person name="Sorensen T."/>
            <person name="Nielsen M.R."/>
            <person name="Sondergaard T.E."/>
            <person name="Sorensen J.L."/>
            <person name="Fitzpatrick D.A."/>
            <person name="Frisvad J.C."/>
            <person name="Nielsen K.L."/>
        </authorList>
    </citation>
    <scope>NUCLEOTIDE SEQUENCE</scope>
    <source>
        <strain evidence="1">IBT 26290</strain>
    </source>
</reference>
<dbReference type="RefSeq" id="XP_056548130.1">
    <property type="nucleotide sequence ID" value="XM_056684524.1"/>
</dbReference>
<evidence type="ECO:0000313" key="2">
    <source>
        <dbReference type="Proteomes" id="UP001149163"/>
    </source>
</evidence>
<organism evidence="1 2">
    <name type="scientific">Penicillium canariense</name>
    <dbReference type="NCBI Taxonomy" id="189055"/>
    <lineage>
        <taxon>Eukaryota</taxon>
        <taxon>Fungi</taxon>
        <taxon>Dikarya</taxon>
        <taxon>Ascomycota</taxon>
        <taxon>Pezizomycotina</taxon>
        <taxon>Eurotiomycetes</taxon>
        <taxon>Eurotiomycetidae</taxon>
        <taxon>Eurotiales</taxon>
        <taxon>Aspergillaceae</taxon>
        <taxon>Penicillium</taxon>
    </lineage>
</organism>
<reference evidence="1" key="1">
    <citation type="submission" date="2022-11" db="EMBL/GenBank/DDBJ databases">
        <authorList>
            <person name="Petersen C."/>
        </authorList>
    </citation>
    <scope>NUCLEOTIDE SEQUENCE</scope>
    <source>
        <strain evidence="1">IBT 26290</strain>
    </source>
</reference>
<gene>
    <name evidence="1" type="ORF">N7482_002399</name>
</gene>
<proteinExistence type="predicted"/>
<name>A0A9W9LV37_9EURO</name>
<protein>
    <submittedName>
        <fullName evidence="1">Uncharacterized protein</fullName>
    </submittedName>
</protein>